<dbReference type="AlphaFoldDB" id="A0A2N3IIC2"/>
<evidence type="ECO:0000256" key="1">
    <source>
        <dbReference type="ARBA" id="ARBA00010641"/>
    </source>
</evidence>
<protein>
    <submittedName>
        <fullName evidence="8">Sigma70-ECF: RNA polymerase sigma factor, sigma-70 family</fullName>
    </submittedName>
</protein>
<dbReference type="GO" id="GO:0006352">
    <property type="term" value="P:DNA-templated transcription initiation"/>
    <property type="evidence" value="ECO:0007669"/>
    <property type="project" value="InterPro"/>
</dbReference>
<evidence type="ECO:0000259" key="6">
    <source>
        <dbReference type="Pfam" id="PF04542"/>
    </source>
</evidence>
<dbReference type="SUPFAM" id="SSF88946">
    <property type="entry name" value="Sigma2 domain of RNA polymerase sigma factors"/>
    <property type="match status" value="1"/>
</dbReference>
<keyword evidence="4" id="KW-0238">DNA-binding</keyword>
<dbReference type="InterPro" id="IPR007627">
    <property type="entry name" value="RNA_pol_sigma70_r2"/>
</dbReference>
<keyword evidence="3" id="KW-0731">Sigma factor</keyword>
<keyword evidence="9" id="KW-1185">Reference proteome</keyword>
<evidence type="ECO:0000313" key="8">
    <source>
        <dbReference type="EMBL" id="PKQ70075.1"/>
    </source>
</evidence>
<dbReference type="InterPro" id="IPR036388">
    <property type="entry name" value="WH-like_DNA-bd_sf"/>
</dbReference>
<dbReference type="InterPro" id="IPR013249">
    <property type="entry name" value="RNA_pol_sigma70_r4_t2"/>
</dbReference>
<dbReference type="RefSeq" id="WP_101358143.1">
    <property type="nucleotide sequence ID" value="NZ_NKXO01000011.1"/>
</dbReference>
<dbReference type="InterPro" id="IPR014284">
    <property type="entry name" value="RNA_pol_sigma-70_dom"/>
</dbReference>
<keyword evidence="2" id="KW-0805">Transcription regulation</keyword>
<dbReference type="GO" id="GO:0016987">
    <property type="term" value="F:sigma factor activity"/>
    <property type="evidence" value="ECO:0007669"/>
    <property type="project" value="UniProtKB-KW"/>
</dbReference>
<dbReference type="InterPro" id="IPR039425">
    <property type="entry name" value="RNA_pol_sigma-70-like"/>
</dbReference>
<dbReference type="InterPro" id="IPR013325">
    <property type="entry name" value="RNA_pol_sigma_r2"/>
</dbReference>
<evidence type="ECO:0000256" key="3">
    <source>
        <dbReference type="ARBA" id="ARBA00023082"/>
    </source>
</evidence>
<dbReference type="Gene3D" id="1.10.1740.10">
    <property type="match status" value="1"/>
</dbReference>
<dbReference type="Pfam" id="PF04542">
    <property type="entry name" value="Sigma70_r2"/>
    <property type="match status" value="1"/>
</dbReference>
<dbReference type="Pfam" id="PF08281">
    <property type="entry name" value="Sigma70_r4_2"/>
    <property type="match status" value="1"/>
</dbReference>
<evidence type="ECO:0000256" key="5">
    <source>
        <dbReference type="ARBA" id="ARBA00023163"/>
    </source>
</evidence>
<organism evidence="8 9">
    <name type="scientific">Raineya orbicola</name>
    <dbReference type="NCBI Taxonomy" id="2016530"/>
    <lineage>
        <taxon>Bacteria</taxon>
        <taxon>Pseudomonadati</taxon>
        <taxon>Bacteroidota</taxon>
        <taxon>Cytophagia</taxon>
        <taxon>Cytophagales</taxon>
        <taxon>Raineyaceae</taxon>
        <taxon>Raineya</taxon>
    </lineage>
</organism>
<gene>
    <name evidence="8" type="ORF">Rain11_0879</name>
</gene>
<dbReference type="NCBIfam" id="TIGR02937">
    <property type="entry name" value="sigma70-ECF"/>
    <property type="match status" value="1"/>
</dbReference>
<name>A0A2N3IIC2_9BACT</name>
<dbReference type="Gene3D" id="1.10.10.10">
    <property type="entry name" value="Winged helix-like DNA-binding domain superfamily/Winged helix DNA-binding domain"/>
    <property type="match status" value="1"/>
</dbReference>
<dbReference type="PANTHER" id="PTHR43133:SF8">
    <property type="entry name" value="RNA POLYMERASE SIGMA FACTOR HI_1459-RELATED"/>
    <property type="match status" value="1"/>
</dbReference>
<comment type="similarity">
    <text evidence="1">Belongs to the sigma-70 factor family. ECF subfamily.</text>
</comment>
<accession>A0A2N3IIC2</accession>
<dbReference type="PANTHER" id="PTHR43133">
    <property type="entry name" value="RNA POLYMERASE ECF-TYPE SIGMA FACTO"/>
    <property type="match status" value="1"/>
</dbReference>
<dbReference type="Proteomes" id="UP000233387">
    <property type="component" value="Unassembled WGS sequence"/>
</dbReference>
<keyword evidence="5" id="KW-0804">Transcription</keyword>
<sequence length="182" mass="21660">MRDEEILERIRKGDETALQYLYKNNYRTILRLVVKNNGTESEAKDVFQDALILLWENVRKTDFTLTSKLSTYLYSICHNLWLKELKKKTRFSDKDIPEATITETHSWEREERIKIMQSCIQKLGELCRKILQYYYFDELSMQDIAEKLGLANAESAKSKKYKCKKELDEIIKTHFSTKDLLD</sequence>
<dbReference type="OrthoDB" id="1099849at2"/>
<dbReference type="EMBL" id="NKXO01000011">
    <property type="protein sequence ID" value="PKQ70075.1"/>
    <property type="molecule type" value="Genomic_DNA"/>
</dbReference>
<reference evidence="8 9" key="1">
    <citation type="submission" date="2017-06" db="EMBL/GenBank/DDBJ databases">
        <title>Raineya orbicola gen. nov., sp. nov. a slightly thermophilic bacterium of the phylum Bacteroidetes and the description of Raineyaceae fam. nov.</title>
        <authorList>
            <person name="Albuquerque L."/>
            <person name="Polonia A.R.M."/>
            <person name="Barroso C."/>
            <person name="Froufe H.J.C."/>
            <person name="Lage O."/>
            <person name="Lobo-Da-Cunha A."/>
            <person name="Egas C."/>
            <person name="Da Costa M.S."/>
        </authorList>
    </citation>
    <scope>NUCLEOTIDE SEQUENCE [LARGE SCALE GENOMIC DNA]</scope>
    <source>
        <strain evidence="8 9">SPSPC-11</strain>
    </source>
</reference>
<proteinExistence type="inferred from homology"/>
<comment type="caution">
    <text evidence="8">The sequence shown here is derived from an EMBL/GenBank/DDBJ whole genome shotgun (WGS) entry which is preliminary data.</text>
</comment>
<evidence type="ECO:0000313" key="9">
    <source>
        <dbReference type="Proteomes" id="UP000233387"/>
    </source>
</evidence>
<feature type="domain" description="RNA polymerase sigma factor 70 region 4 type 2" evidence="7">
    <location>
        <begin position="115"/>
        <end position="150"/>
    </location>
</feature>
<feature type="domain" description="RNA polymerase sigma-70 region 2" evidence="6">
    <location>
        <begin position="21"/>
        <end position="90"/>
    </location>
</feature>
<dbReference type="InterPro" id="IPR013324">
    <property type="entry name" value="RNA_pol_sigma_r3/r4-like"/>
</dbReference>
<evidence type="ECO:0000259" key="7">
    <source>
        <dbReference type="Pfam" id="PF08281"/>
    </source>
</evidence>
<evidence type="ECO:0000256" key="4">
    <source>
        <dbReference type="ARBA" id="ARBA00023125"/>
    </source>
</evidence>
<evidence type="ECO:0000256" key="2">
    <source>
        <dbReference type="ARBA" id="ARBA00023015"/>
    </source>
</evidence>
<dbReference type="SUPFAM" id="SSF88659">
    <property type="entry name" value="Sigma3 and sigma4 domains of RNA polymerase sigma factors"/>
    <property type="match status" value="1"/>
</dbReference>
<dbReference type="GO" id="GO:0003677">
    <property type="term" value="F:DNA binding"/>
    <property type="evidence" value="ECO:0007669"/>
    <property type="project" value="UniProtKB-KW"/>
</dbReference>